<evidence type="ECO:0000313" key="3">
    <source>
        <dbReference type="EMBL" id="VFK04664.1"/>
    </source>
</evidence>
<evidence type="ECO:0008006" key="5">
    <source>
        <dbReference type="Google" id="ProtNLM"/>
    </source>
</evidence>
<evidence type="ECO:0000256" key="1">
    <source>
        <dbReference type="SAM" id="Phobius"/>
    </source>
</evidence>
<feature type="transmembrane region" description="Helical" evidence="1">
    <location>
        <begin position="23"/>
        <end position="47"/>
    </location>
</feature>
<keyword evidence="1" id="KW-0472">Membrane</keyword>
<dbReference type="AlphaFoldDB" id="A0A450VIL9"/>
<protein>
    <recommendedName>
        <fullName evidence="5">MatE protein</fullName>
    </recommendedName>
</protein>
<gene>
    <name evidence="3" type="ORF">BECKH772A_GA0070896_104461</name>
    <name evidence="2" type="ORF">BECKH772B_GA0070898_103852</name>
    <name evidence="4" type="ORF">BECKH772C_GA0070978_104421</name>
</gene>
<name>A0A450VIL9_9GAMM</name>
<keyword evidence="1" id="KW-0812">Transmembrane</keyword>
<keyword evidence="1" id="KW-1133">Transmembrane helix</keyword>
<dbReference type="EMBL" id="CAADFJ010000442">
    <property type="protein sequence ID" value="VFK07653.1"/>
    <property type="molecule type" value="Genomic_DNA"/>
</dbReference>
<organism evidence="3">
    <name type="scientific">Candidatus Kentrum eta</name>
    <dbReference type="NCBI Taxonomy" id="2126337"/>
    <lineage>
        <taxon>Bacteria</taxon>
        <taxon>Pseudomonadati</taxon>
        <taxon>Pseudomonadota</taxon>
        <taxon>Gammaproteobacteria</taxon>
        <taxon>Candidatus Kentrum</taxon>
    </lineage>
</organism>
<evidence type="ECO:0000313" key="4">
    <source>
        <dbReference type="EMBL" id="VFK07653.1"/>
    </source>
</evidence>
<reference evidence="3" key="1">
    <citation type="submission" date="2019-02" db="EMBL/GenBank/DDBJ databases">
        <authorList>
            <person name="Gruber-Vodicka R. H."/>
            <person name="Seah K. B. B."/>
        </authorList>
    </citation>
    <scope>NUCLEOTIDE SEQUENCE</scope>
    <source>
        <strain evidence="4">BECK_SA2B12</strain>
        <strain evidence="3">BECK_SA2B15</strain>
        <strain evidence="2">BECK_SA2B20</strain>
    </source>
</reference>
<proteinExistence type="predicted"/>
<dbReference type="EMBL" id="CAADFG010000446">
    <property type="protein sequence ID" value="VFK04664.1"/>
    <property type="molecule type" value="Genomic_DNA"/>
</dbReference>
<evidence type="ECO:0000313" key="2">
    <source>
        <dbReference type="EMBL" id="VFK03856.1"/>
    </source>
</evidence>
<sequence>MTGKASQSNLPTLSDLRAILQTALPLGIGYIGTMLIGMTDSVMLVLCHDLILG</sequence>
<dbReference type="EMBL" id="CAADFI010000385">
    <property type="protein sequence ID" value="VFK03856.1"/>
    <property type="molecule type" value="Genomic_DNA"/>
</dbReference>
<accession>A0A450VIL9</accession>